<proteinExistence type="predicted"/>
<evidence type="ECO:0000313" key="1">
    <source>
        <dbReference type="EMBL" id="TCV87631.1"/>
    </source>
</evidence>
<name>A0ABY2CRJ6_METMH</name>
<gene>
    <name evidence="1" type="ORF">EDE11_102134</name>
</gene>
<evidence type="ECO:0000313" key="2">
    <source>
        <dbReference type="Proteomes" id="UP000295649"/>
    </source>
</evidence>
<evidence type="ECO:0008006" key="3">
    <source>
        <dbReference type="Google" id="ProtNLM"/>
    </source>
</evidence>
<reference evidence="1 2" key="1">
    <citation type="submission" date="2019-03" db="EMBL/GenBank/DDBJ databases">
        <title>Systems level insights into methane cycling in arid and semi-arid ecosystems.</title>
        <authorList>
            <person name="Kalyuzhnaya M."/>
        </authorList>
    </citation>
    <scope>NUCLEOTIDE SEQUENCE [LARGE SCALE GENOMIC DNA]</scope>
    <source>
        <strain evidence="1 2">S-1</strain>
    </source>
</reference>
<sequence>MPKNPHTHSRDGLITLARLFVIQMYYMSREFNNAVTETPLLLWNNSRQVEVPG</sequence>
<organism evidence="1 2">
    <name type="scientific">Methylomonas methanica</name>
    <dbReference type="NCBI Taxonomy" id="421"/>
    <lineage>
        <taxon>Bacteria</taxon>
        <taxon>Pseudomonadati</taxon>
        <taxon>Pseudomonadota</taxon>
        <taxon>Gammaproteobacteria</taxon>
        <taxon>Methylococcales</taxon>
        <taxon>Methylococcaceae</taxon>
        <taxon>Methylomonas</taxon>
    </lineage>
</organism>
<keyword evidence="2" id="KW-1185">Reference proteome</keyword>
<dbReference type="EMBL" id="SMCN01000002">
    <property type="protein sequence ID" value="TCV87631.1"/>
    <property type="molecule type" value="Genomic_DNA"/>
</dbReference>
<protein>
    <recommendedName>
        <fullName evidence="3">Transposase</fullName>
    </recommendedName>
</protein>
<accession>A0ABY2CRJ6</accession>
<dbReference type="Proteomes" id="UP000295649">
    <property type="component" value="Unassembled WGS sequence"/>
</dbReference>
<comment type="caution">
    <text evidence="1">The sequence shown here is derived from an EMBL/GenBank/DDBJ whole genome shotgun (WGS) entry which is preliminary data.</text>
</comment>